<evidence type="ECO:0000313" key="1">
    <source>
        <dbReference type="Proteomes" id="UP000095283"/>
    </source>
</evidence>
<dbReference type="AlphaFoldDB" id="A0A1I7WL33"/>
<evidence type="ECO:0000313" key="2">
    <source>
        <dbReference type="WBParaSite" id="Hba_05770"/>
    </source>
</evidence>
<accession>A0A1I7WL33</accession>
<organism evidence="1 2">
    <name type="scientific">Heterorhabditis bacteriophora</name>
    <name type="common">Entomopathogenic nematode worm</name>
    <dbReference type="NCBI Taxonomy" id="37862"/>
    <lineage>
        <taxon>Eukaryota</taxon>
        <taxon>Metazoa</taxon>
        <taxon>Ecdysozoa</taxon>
        <taxon>Nematoda</taxon>
        <taxon>Chromadorea</taxon>
        <taxon>Rhabditida</taxon>
        <taxon>Rhabditina</taxon>
        <taxon>Rhabditomorpha</taxon>
        <taxon>Strongyloidea</taxon>
        <taxon>Heterorhabditidae</taxon>
        <taxon>Heterorhabditis</taxon>
    </lineage>
</organism>
<dbReference type="WBParaSite" id="Hba_05770">
    <property type="protein sequence ID" value="Hba_05770"/>
    <property type="gene ID" value="Hba_05770"/>
</dbReference>
<protein>
    <submittedName>
        <fullName evidence="2">Uncharacterized protein</fullName>
    </submittedName>
</protein>
<keyword evidence="1" id="KW-1185">Reference proteome</keyword>
<name>A0A1I7WL33_HETBA</name>
<reference evidence="2" key="1">
    <citation type="submission" date="2016-11" db="UniProtKB">
        <authorList>
            <consortium name="WormBaseParasite"/>
        </authorList>
    </citation>
    <scope>IDENTIFICATION</scope>
</reference>
<proteinExistence type="predicted"/>
<dbReference type="Proteomes" id="UP000095283">
    <property type="component" value="Unplaced"/>
</dbReference>
<sequence>MRCWYYKSANSAALSNCTHNT</sequence>